<dbReference type="KEGG" id="tio:INP52_03880"/>
<gene>
    <name evidence="1" type="ORF">INP52_03880</name>
</gene>
<evidence type="ECO:0000313" key="2">
    <source>
        <dbReference type="Proteomes" id="UP000593735"/>
    </source>
</evidence>
<sequence>MSGESEPFTRVWAGMLAALTEANVSGKELVVLISLMRYQKDAGGEVWRPVSEIAAECGLSESNVRNKLTSLTRKTFRGKDGSPVPVITRVSEGHRGRAAVYTVNLPRECATNPLPFMGGGERGEAQRNREECATFSTDCATNPGLKRNKVVAPLEPIERIHKNRLEGGVFGKTPSPFPSEEEWNRFIEKNGLGEPYRDEWGRLESRGWVDAEGNPIRDWRAYLLRISERVDDAHERAGSHTFYDPRSRIPPDEYRALTGEEPDMADCPF</sequence>
<protein>
    <recommendedName>
        <fullName evidence="3">Helix-turn-helix domain-containing protein</fullName>
    </recommendedName>
</protein>
<proteinExistence type="predicted"/>
<organism evidence="1 2">
    <name type="scientific">Thermophilibacter immobilis</name>
    <dbReference type="NCBI Taxonomy" id="2779519"/>
    <lineage>
        <taxon>Bacteria</taxon>
        <taxon>Bacillati</taxon>
        <taxon>Actinomycetota</taxon>
        <taxon>Coriobacteriia</taxon>
        <taxon>Coriobacteriales</taxon>
        <taxon>Atopobiaceae</taxon>
        <taxon>Thermophilibacter</taxon>
    </lineage>
</organism>
<name>A0A7S7RVC0_9ACTN</name>
<dbReference type="AlphaFoldDB" id="A0A7S7RVC0"/>
<evidence type="ECO:0008006" key="3">
    <source>
        <dbReference type="Google" id="ProtNLM"/>
    </source>
</evidence>
<evidence type="ECO:0000313" key="1">
    <source>
        <dbReference type="EMBL" id="QOY61337.1"/>
    </source>
</evidence>
<dbReference type="Gene3D" id="1.10.10.10">
    <property type="entry name" value="Winged helix-like DNA-binding domain superfamily/Winged helix DNA-binding domain"/>
    <property type="match status" value="1"/>
</dbReference>
<dbReference type="EMBL" id="CP063767">
    <property type="protein sequence ID" value="QOY61337.1"/>
    <property type="molecule type" value="Genomic_DNA"/>
</dbReference>
<dbReference type="RefSeq" id="WP_194372569.1">
    <property type="nucleotide sequence ID" value="NZ_CP063767.1"/>
</dbReference>
<keyword evidence="2" id="KW-1185">Reference proteome</keyword>
<accession>A0A7S7RVC0</accession>
<dbReference type="InterPro" id="IPR036388">
    <property type="entry name" value="WH-like_DNA-bd_sf"/>
</dbReference>
<dbReference type="Pfam" id="PF13730">
    <property type="entry name" value="HTH_36"/>
    <property type="match status" value="1"/>
</dbReference>
<dbReference type="Proteomes" id="UP000593735">
    <property type="component" value="Chromosome"/>
</dbReference>
<reference evidence="1 2" key="1">
    <citation type="submission" date="2020-10" db="EMBL/GenBank/DDBJ databases">
        <title>Olsenella immobilis sp.nov., isolated from the mud in a fermentation cellar used for the production of Chinese strong-flavoured liquor.</title>
        <authorList>
            <person name="Lu L."/>
        </authorList>
    </citation>
    <scope>NUCLEOTIDE SEQUENCE [LARGE SCALE GENOMIC DNA]</scope>
    <source>
        <strain evidence="1 2">LZLJ-2</strain>
    </source>
</reference>